<gene>
    <name evidence="1" type="ORF">SCARUB_03461</name>
</gene>
<dbReference type="SUPFAM" id="SSF56935">
    <property type="entry name" value="Porins"/>
    <property type="match status" value="1"/>
</dbReference>
<dbReference type="InterPro" id="IPR023614">
    <property type="entry name" value="Porin_dom_sf"/>
</dbReference>
<dbReference type="EMBL" id="MAYW01000119">
    <property type="protein sequence ID" value="ODS31415.1"/>
    <property type="molecule type" value="Genomic_DNA"/>
</dbReference>
<dbReference type="AlphaFoldDB" id="A0A1E3X720"/>
<dbReference type="Gene3D" id="2.40.160.10">
    <property type="entry name" value="Porin"/>
    <property type="match status" value="1"/>
</dbReference>
<dbReference type="InterPro" id="IPR010870">
    <property type="entry name" value="Porin_O/P"/>
</dbReference>
<reference evidence="1 2" key="1">
    <citation type="submission" date="2016-07" db="EMBL/GenBank/DDBJ databases">
        <title>Draft genome of Scalindua rubra, obtained from a brine-seawater interface in the Red Sea, sheds light on salt adaptation in anammox bacteria.</title>
        <authorList>
            <person name="Speth D.R."/>
            <person name="Lagkouvardos I."/>
            <person name="Wang Y."/>
            <person name="Qian P.-Y."/>
            <person name="Dutilh B.E."/>
            <person name="Jetten M.S."/>
        </authorList>
    </citation>
    <scope>NUCLEOTIDE SEQUENCE [LARGE SCALE GENOMIC DNA]</scope>
    <source>
        <strain evidence="1">BSI-1</strain>
    </source>
</reference>
<proteinExistence type="predicted"/>
<accession>A0A1E3X720</accession>
<sequence length="422" mass="49000">MRWRIILFVFASSIIFGNIVKAKERDPLVRLLIKKGVITEEEVREMETEILKEDSKTQIYGSQIKVEENLGEIHGQRLANEIKDDNEDREEIKSLKYEVRNLYHEIDRLKPKKSLLPEPVKTGFGELKIGGLLQLWYTHDETTGKGAGKADTFRLRRSEIMFRGKILPEVAWTVMIDPSKELDSSNSSIDQETRILQDFHVDLNYIPHHSLNVGQFKLPVTEEGLRSSAKLDTIERSFIGRTFGDQRDIGIQLRGIWKYADYWLGIFNGEGQNQLDVNDYKDISGRIVLKPFKGFEIGMSGLTGKKGTEMSDRSRLGGELRYEYNDLSFKGEYMKSKDSKLKREGWYTQVGYFMPFLPKLQGVFKYEEFEDASNNEEKDITVGLNYFIKRDHAKLQINYIHRNETKRERDNDQVLTALQIAF</sequence>
<evidence type="ECO:0000313" key="1">
    <source>
        <dbReference type="EMBL" id="ODS31415.1"/>
    </source>
</evidence>
<protein>
    <recommendedName>
        <fullName evidence="3">Phosphate-selective porin O and P</fullName>
    </recommendedName>
</protein>
<dbReference type="Proteomes" id="UP000094056">
    <property type="component" value="Unassembled WGS sequence"/>
</dbReference>
<evidence type="ECO:0008006" key="3">
    <source>
        <dbReference type="Google" id="ProtNLM"/>
    </source>
</evidence>
<organism evidence="1 2">
    <name type="scientific">Candidatus Scalindua rubra</name>
    <dbReference type="NCBI Taxonomy" id="1872076"/>
    <lineage>
        <taxon>Bacteria</taxon>
        <taxon>Pseudomonadati</taxon>
        <taxon>Planctomycetota</taxon>
        <taxon>Candidatus Brocadiia</taxon>
        <taxon>Candidatus Brocadiales</taxon>
        <taxon>Candidatus Scalinduaceae</taxon>
        <taxon>Candidatus Scalindua</taxon>
    </lineage>
</organism>
<name>A0A1E3X720_9BACT</name>
<evidence type="ECO:0000313" key="2">
    <source>
        <dbReference type="Proteomes" id="UP000094056"/>
    </source>
</evidence>
<dbReference type="Pfam" id="PF07396">
    <property type="entry name" value="Porin_O_P"/>
    <property type="match status" value="2"/>
</dbReference>
<comment type="caution">
    <text evidence="1">The sequence shown here is derived from an EMBL/GenBank/DDBJ whole genome shotgun (WGS) entry which is preliminary data.</text>
</comment>